<proteinExistence type="predicted"/>
<dbReference type="EMBL" id="CAJNRD030001211">
    <property type="protein sequence ID" value="CAG5109369.1"/>
    <property type="molecule type" value="Genomic_DNA"/>
</dbReference>
<reference evidence="1" key="1">
    <citation type="submission" date="2021-04" db="EMBL/GenBank/DDBJ databases">
        <authorList>
            <person name="Chebbi M.A.C M."/>
        </authorList>
    </citation>
    <scope>NUCLEOTIDE SEQUENCE</scope>
</reference>
<sequence length="147" mass="17517">MWTEPGTIIEWIQQNCYINEPDTKIKLLYIITDGLIEPISVQKCFELNENMNYEMVAFHAIHENLDKIDLSVAASFFKNHCIVYRNRELYDNVNISKEFDYNKINVDNFEAERENLKSYIKLKFINKSNQDTFALQEINKLKLLRDQ</sequence>
<dbReference type="Proteomes" id="UP000786811">
    <property type="component" value="Unassembled WGS sequence"/>
</dbReference>
<dbReference type="AlphaFoldDB" id="A0A8J2HS71"/>
<organism evidence="1 2">
    <name type="scientific">Cotesia congregata</name>
    <name type="common">Parasitoid wasp</name>
    <name type="synonym">Apanteles congregatus</name>
    <dbReference type="NCBI Taxonomy" id="51543"/>
    <lineage>
        <taxon>Eukaryota</taxon>
        <taxon>Metazoa</taxon>
        <taxon>Ecdysozoa</taxon>
        <taxon>Arthropoda</taxon>
        <taxon>Hexapoda</taxon>
        <taxon>Insecta</taxon>
        <taxon>Pterygota</taxon>
        <taxon>Neoptera</taxon>
        <taxon>Endopterygota</taxon>
        <taxon>Hymenoptera</taxon>
        <taxon>Apocrita</taxon>
        <taxon>Ichneumonoidea</taxon>
        <taxon>Braconidae</taxon>
        <taxon>Microgastrinae</taxon>
        <taxon>Cotesia</taxon>
    </lineage>
</organism>
<accession>A0A8J2HS71</accession>
<protein>
    <submittedName>
        <fullName evidence="1">Similar to Early 94 kDa protein (Autographa californica nuclear polyhedrosis virus)</fullName>
    </submittedName>
</protein>
<feature type="non-terminal residue" evidence="1">
    <location>
        <position position="147"/>
    </location>
</feature>
<dbReference type="OrthoDB" id="8120898at2759"/>
<name>A0A8J2HS71_COTCN</name>
<gene>
    <name evidence="1" type="ORF">HICCMSTLAB_LOCUS14005</name>
</gene>
<evidence type="ECO:0000313" key="1">
    <source>
        <dbReference type="EMBL" id="CAG5109369.1"/>
    </source>
</evidence>
<keyword evidence="2" id="KW-1185">Reference proteome</keyword>
<comment type="caution">
    <text evidence="1">The sequence shown here is derived from an EMBL/GenBank/DDBJ whole genome shotgun (WGS) entry which is preliminary data.</text>
</comment>
<evidence type="ECO:0000313" key="2">
    <source>
        <dbReference type="Proteomes" id="UP000786811"/>
    </source>
</evidence>